<dbReference type="InterPro" id="IPR003661">
    <property type="entry name" value="HisK_dim/P_dom"/>
</dbReference>
<keyword evidence="10" id="KW-0175">Coiled coil</keyword>
<evidence type="ECO:0000259" key="14">
    <source>
        <dbReference type="PROSITE" id="PS50109"/>
    </source>
</evidence>
<evidence type="ECO:0000256" key="13">
    <source>
        <dbReference type="SAM" id="SignalP"/>
    </source>
</evidence>
<keyword evidence="7" id="KW-0547">Nucleotide-binding</keyword>
<name>A0A285PCK4_9HYPH</name>
<evidence type="ECO:0000256" key="7">
    <source>
        <dbReference type="ARBA" id="ARBA00022741"/>
    </source>
</evidence>
<evidence type="ECO:0000256" key="11">
    <source>
        <dbReference type="SAM" id="MobiDB-lite"/>
    </source>
</evidence>
<evidence type="ECO:0000256" key="4">
    <source>
        <dbReference type="ARBA" id="ARBA00022475"/>
    </source>
</evidence>
<feature type="compositionally biased region" description="Acidic residues" evidence="11">
    <location>
        <begin position="506"/>
        <end position="520"/>
    </location>
</feature>
<dbReference type="PRINTS" id="PR00344">
    <property type="entry name" value="BCTRLSENSOR"/>
</dbReference>
<comment type="catalytic activity">
    <reaction evidence="1">
        <text>ATP + protein L-histidine = ADP + protein N-phospho-L-histidine.</text>
        <dbReference type="EC" id="2.7.13.3"/>
    </reaction>
</comment>
<dbReference type="CDD" id="cd00082">
    <property type="entry name" value="HisKA"/>
    <property type="match status" value="1"/>
</dbReference>
<feature type="region of interest" description="Disordered" evidence="11">
    <location>
        <begin position="500"/>
        <end position="520"/>
    </location>
</feature>
<accession>A0A285PCK4</accession>
<keyword evidence="12" id="KW-0472">Membrane</keyword>
<evidence type="ECO:0000313" key="15">
    <source>
        <dbReference type="EMBL" id="SNZ19485.1"/>
    </source>
</evidence>
<feature type="transmembrane region" description="Helical" evidence="12">
    <location>
        <begin position="197"/>
        <end position="217"/>
    </location>
</feature>
<evidence type="ECO:0000256" key="8">
    <source>
        <dbReference type="ARBA" id="ARBA00022777"/>
    </source>
</evidence>
<dbReference type="InterPro" id="IPR050980">
    <property type="entry name" value="2C_sensor_his_kinase"/>
</dbReference>
<feature type="transmembrane region" description="Helical" evidence="12">
    <location>
        <begin position="258"/>
        <end position="278"/>
    </location>
</feature>
<dbReference type="InterPro" id="IPR036890">
    <property type="entry name" value="HATPase_C_sf"/>
</dbReference>
<dbReference type="SUPFAM" id="SSF47384">
    <property type="entry name" value="Homodimeric domain of signal transducing histidine kinase"/>
    <property type="match status" value="1"/>
</dbReference>
<dbReference type="SMART" id="SM00387">
    <property type="entry name" value="HATPase_c"/>
    <property type="match status" value="1"/>
</dbReference>
<evidence type="ECO:0000256" key="12">
    <source>
        <dbReference type="SAM" id="Phobius"/>
    </source>
</evidence>
<dbReference type="Proteomes" id="UP000219439">
    <property type="component" value="Unassembled WGS sequence"/>
</dbReference>
<feature type="transmembrane region" description="Helical" evidence="12">
    <location>
        <begin position="318"/>
        <end position="339"/>
    </location>
</feature>
<keyword evidence="12" id="KW-0812">Transmembrane</keyword>
<organism evidence="15 16">
    <name type="scientific">Cohaesibacter gelatinilyticus</name>
    <dbReference type="NCBI Taxonomy" id="372072"/>
    <lineage>
        <taxon>Bacteria</taxon>
        <taxon>Pseudomonadati</taxon>
        <taxon>Pseudomonadota</taxon>
        <taxon>Alphaproteobacteria</taxon>
        <taxon>Hyphomicrobiales</taxon>
        <taxon>Cohaesibacteraceae</taxon>
    </lineage>
</organism>
<dbReference type="InterPro" id="IPR005467">
    <property type="entry name" value="His_kinase_dom"/>
</dbReference>
<dbReference type="GO" id="GO:0005886">
    <property type="term" value="C:plasma membrane"/>
    <property type="evidence" value="ECO:0007669"/>
    <property type="project" value="UniProtKB-SubCell"/>
</dbReference>
<sequence length="670" mass="73179">MCRSSSKISSKISLLVLLALLACSWFSATAMAVDLQPGRGIADLERHLSFHGDPSARLGTMLRRFRDGAFETEMKASPRYPNSAPIVWAAVEIVNATLDDGRAPDPFVVTLALALPTAVDIYVIRESGFTESLLNYTARQSFVPEDHSVTRLRTPQFEIAPGETVILMAKLTFGPIQSFNLALETPVELEASAFSSGIYHTAFYAFAIACLVFFFGFHAAMKNWIGFTYAVLFAVALGFIAFIDGLLFRFLYPDAPQWHSLAGFGFLFALSGVGLFVAGRSMRLDGRETILSLGVSSLSVLSVIGFVISLYSPGPYTALAAYILLGLVPVTTFMASNVWRRNEGDVQISSMIVAAISIVCVIGVLAFAVMGWANNSVLLPDAVKAAFAAMLLATMTSLTVHMMSLRRNHAKAVKAQIAALQEEARRSQELLEAEQNYSRARELASLRQRQLATASHDLKQPIASLRMSFDSISAEAAPELRSRMREAFDYMEQLSSDYLKQTTPDMPEDGEHEQSFADEGDPDKVEEAYELSLVLGTILQMFHEEAISKGLALHMVASSLTTQVPALAIMRIVSNLVSNAVKHTLTGRVLFGVRRRDHHAIIQVWDTGPGMSKAQRLAFRQAYRKGAGSDGHGLGLAVCFDLAKQHGLKLDVHSVPGKGTRFDLHVPVSM</sequence>
<feature type="transmembrane region" description="Helical" evidence="12">
    <location>
        <begin position="351"/>
        <end position="373"/>
    </location>
</feature>
<protein>
    <recommendedName>
        <fullName evidence="3">histidine kinase</fullName>
        <ecNumber evidence="3">2.7.13.3</ecNumber>
    </recommendedName>
</protein>
<evidence type="ECO:0000256" key="6">
    <source>
        <dbReference type="ARBA" id="ARBA00022679"/>
    </source>
</evidence>
<evidence type="ECO:0000256" key="9">
    <source>
        <dbReference type="ARBA" id="ARBA00022840"/>
    </source>
</evidence>
<dbReference type="InterPro" id="IPR003594">
    <property type="entry name" value="HATPase_dom"/>
</dbReference>
<comment type="subcellular location">
    <subcellularLocation>
        <location evidence="2">Cell membrane</location>
        <topology evidence="2">Multi-pass membrane protein</topology>
    </subcellularLocation>
</comment>
<dbReference type="Gene3D" id="3.30.565.10">
    <property type="entry name" value="Histidine kinase-like ATPase, C-terminal domain"/>
    <property type="match status" value="1"/>
</dbReference>
<feature type="transmembrane region" description="Helical" evidence="12">
    <location>
        <begin position="229"/>
        <end position="252"/>
    </location>
</feature>
<dbReference type="SMART" id="SM00388">
    <property type="entry name" value="HisKA"/>
    <property type="match status" value="1"/>
</dbReference>
<dbReference type="SUPFAM" id="SSF55874">
    <property type="entry name" value="ATPase domain of HSP90 chaperone/DNA topoisomerase II/histidine kinase"/>
    <property type="match status" value="1"/>
</dbReference>
<feature type="coiled-coil region" evidence="10">
    <location>
        <begin position="410"/>
        <end position="437"/>
    </location>
</feature>
<reference evidence="15 16" key="1">
    <citation type="submission" date="2017-09" db="EMBL/GenBank/DDBJ databases">
        <authorList>
            <person name="Ehlers B."/>
            <person name="Leendertz F.H."/>
        </authorList>
    </citation>
    <scope>NUCLEOTIDE SEQUENCE [LARGE SCALE GENOMIC DNA]</scope>
    <source>
        <strain evidence="15 16">DSM 18289</strain>
    </source>
</reference>
<keyword evidence="5" id="KW-0597">Phosphoprotein</keyword>
<keyword evidence="9" id="KW-0067">ATP-binding</keyword>
<evidence type="ECO:0000256" key="1">
    <source>
        <dbReference type="ARBA" id="ARBA00000085"/>
    </source>
</evidence>
<keyword evidence="16" id="KW-1185">Reference proteome</keyword>
<dbReference type="OrthoDB" id="9764438at2"/>
<keyword evidence="4" id="KW-1003">Cell membrane</keyword>
<dbReference type="GO" id="GO:0005524">
    <property type="term" value="F:ATP binding"/>
    <property type="evidence" value="ECO:0007669"/>
    <property type="project" value="UniProtKB-KW"/>
</dbReference>
<evidence type="ECO:0000256" key="2">
    <source>
        <dbReference type="ARBA" id="ARBA00004651"/>
    </source>
</evidence>
<evidence type="ECO:0000256" key="10">
    <source>
        <dbReference type="SAM" id="Coils"/>
    </source>
</evidence>
<evidence type="ECO:0000256" key="5">
    <source>
        <dbReference type="ARBA" id="ARBA00022553"/>
    </source>
</evidence>
<dbReference type="EC" id="2.7.13.3" evidence="3"/>
<proteinExistence type="predicted"/>
<dbReference type="PROSITE" id="PS50109">
    <property type="entry name" value="HIS_KIN"/>
    <property type="match status" value="1"/>
</dbReference>
<keyword evidence="8 15" id="KW-0418">Kinase</keyword>
<feature type="signal peptide" evidence="13">
    <location>
        <begin position="1"/>
        <end position="32"/>
    </location>
</feature>
<dbReference type="InterPro" id="IPR036097">
    <property type="entry name" value="HisK_dim/P_sf"/>
</dbReference>
<dbReference type="Gene3D" id="1.10.287.130">
    <property type="match status" value="1"/>
</dbReference>
<evidence type="ECO:0000256" key="3">
    <source>
        <dbReference type="ARBA" id="ARBA00012438"/>
    </source>
</evidence>
<keyword evidence="6" id="KW-0808">Transferase</keyword>
<dbReference type="AlphaFoldDB" id="A0A285PCK4"/>
<feature type="chain" id="PRO_5013375367" description="histidine kinase" evidence="13">
    <location>
        <begin position="33"/>
        <end position="670"/>
    </location>
</feature>
<dbReference type="Pfam" id="PF00512">
    <property type="entry name" value="HisKA"/>
    <property type="match status" value="1"/>
</dbReference>
<feature type="transmembrane region" description="Helical" evidence="12">
    <location>
        <begin position="385"/>
        <end position="405"/>
    </location>
</feature>
<feature type="domain" description="Histidine kinase" evidence="14">
    <location>
        <begin position="453"/>
        <end position="670"/>
    </location>
</feature>
<dbReference type="PROSITE" id="PS51257">
    <property type="entry name" value="PROKAR_LIPOPROTEIN"/>
    <property type="match status" value="1"/>
</dbReference>
<keyword evidence="13" id="KW-0732">Signal</keyword>
<evidence type="ECO:0000313" key="16">
    <source>
        <dbReference type="Proteomes" id="UP000219439"/>
    </source>
</evidence>
<keyword evidence="12" id="KW-1133">Transmembrane helix</keyword>
<feature type="transmembrane region" description="Helical" evidence="12">
    <location>
        <begin position="290"/>
        <end position="312"/>
    </location>
</feature>
<dbReference type="PANTHER" id="PTHR44936">
    <property type="entry name" value="SENSOR PROTEIN CREC"/>
    <property type="match status" value="1"/>
</dbReference>
<dbReference type="PANTHER" id="PTHR44936:SF10">
    <property type="entry name" value="SENSOR PROTEIN RSTB"/>
    <property type="match status" value="1"/>
</dbReference>
<dbReference type="EMBL" id="OBEL01000002">
    <property type="protein sequence ID" value="SNZ19485.1"/>
    <property type="molecule type" value="Genomic_DNA"/>
</dbReference>
<gene>
    <name evidence="15" type="ORF">SAMN06265368_2574</name>
</gene>
<dbReference type="GO" id="GO:0000155">
    <property type="term" value="F:phosphorelay sensor kinase activity"/>
    <property type="evidence" value="ECO:0007669"/>
    <property type="project" value="InterPro"/>
</dbReference>
<dbReference type="Pfam" id="PF02518">
    <property type="entry name" value="HATPase_c"/>
    <property type="match status" value="1"/>
</dbReference>
<dbReference type="InterPro" id="IPR004358">
    <property type="entry name" value="Sig_transdc_His_kin-like_C"/>
</dbReference>